<dbReference type="SUPFAM" id="SSF56235">
    <property type="entry name" value="N-terminal nucleophile aminohydrolases (Ntn hydrolases)"/>
    <property type="match status" value="1"/>
</dbReference>
<dbReference type="InterPro" id="IPR029055">
    <property type="entry name" value="Ntn_hydrolases_N"/>
</dbReference>
<evidence type="ECO:0000313" key="1">
    <source>
        <dbReference type="EMBL" id="TDE34509.1"/>
    </source>
</evidence>
<gene>
    <name evidence="1" type="ORF">E1B25_19455</name>
</gene>
<dbReference type="OrthoDB" id="9790012at2"/>
<dbReference type="Gene3D" id="3.60.20.10">
    <property type="entry name" value="Glutamine Phosphoribosylpyrophosphate, subunit 1, domain 1"/>
    <property type="match status" value="1"/>
</dbReference>
<dbReference type="RefSeq" id="WP_132831247.1">
    <property type="nucleotide sequence ID" value="NZ_SMFP01000019.1"/>
</dbReference>
<keyword evidence="2" id="KW-1185">Reference proteome</keyword>
<evidence type="ECO:0000313" key="2">
    <source>
        <dbReference type="Proteomes" id="UP000294662"/>
    </source>
</evidence>
<dbReference type="Pfam" id="PF06267">
    <property type="entry name" value="DUF1028"/>
    <property type="match status" value="1"/>
</dbReference>
<dbReference type="PANTHER" id="PTHR39328">
    <property type="entry name" value="BLL2871 PROTEIN"/>
    <property type="match status" value="1"/>
</dbReference>
<dbReference type="InterPro" id="IPR010430">
    <property type="entry name" value="DUF1028"/>
</dbReference>
<dbReference type="Proteomes" id="UP000294662">
    <property type="component" value="Unassembled WGS sequence"/>
</dbReference>
<protein>
    <submittedName>
        <fullName evidence="1">DUF1028 domain-containing protein</fullName>
    </submittedName>
</protein>
<proteinExistence type="predicted"/>
<dbReference type="PANTHER" id="PTHR39328:SF1">
    <property type="entry name" value="BLL2871 PROTEIN"/>
    <property type="match status" value="1"/>
</dbReference>
<dbReference type="EMBL" id="SMFP01000019">
    <property type="protein sequence ID" value="TDE34509.1"/>
    <property type="molecule type" value="Genomic_DNA"/>
</dbReference>
<dbReference type="AlphaFoldDB" id="A0A4R5EJ19"/>
<accession>A0A4R5EJ19</accession>
<comment type="caution">
    <text evidence="1">The sequence shown here is derived from an EMBL/GenBank/DDBJ whole genome shotgun (WGS) entry which is preliminary data.</text>
</comment>
<reference evidence="1 2" key="1">
    <citation type="submission" date="2019-03" db="EMBL/GenBank/DDBJ databases">
        <authorList>
            <person name="Zhang S."/>
        </authorList>
    </citation>
    <scope>NUCLEOTIDE SEQUENCE [LARGE SCALE GENOMIC DNA]</scope>
    <source>
        <strain evidence="1 2">S4J41</strain>
    </source>
</reference>
<organism evidence="1 2">
    <name type="scientific">Antarcticimicrobium sediminis</name>
    <dbReference type="NCBI Taxonomy" id="2546227"/>
    <lineage>
        <taxon>Bacteria</taxon>
        <taxon>Pseudomonadati</taxon>
        <taxon>Pseudomonadota</taxon>
        <taxon>Alphaproteobacteria</taxon>
        <taxon>Rhodobacterales</taxon>
        <taxon>Paracoccaceae</taxon>
        <taxon>Antarcticimicrobium</taxon>
    </lineage>
</organism>
<name>A0A4R5EJ19_9RHOB</name>
<sequence>MTYSLAGRDPETGDIGFAVTTSSVCVGARVGAVTDGCVVFSQARTDPRLHPVGLRKWEETGDAGQVLDAMKTAATALHWRQLGVFPATGEPLHFTGSSCLDSAGGLVGKECLALGNFLGSDAVLPAMVQGFETASGHLATRLMAGMLAGEAAGSERDPLQSATVVVLGADHLKDVDLRMDSSTTPLQDLMDLLVAWLPKAPAYRVRAIDPDAAEMSSKIEH</sequence>